<dbReference type="Proteomes" id="UP001597119">
    <property type="component" value="Unassembled WGS sequence"/>
</dbReference>
<sequence>MGLFGPDEHGSEYEAQYDVADDPPDGASDDAEEADKGPALTLAHIHDEHVRGTIKRVVDHEAGVMLYCYNHGSAGGIAAVPLSETDFEMERE</sequence>
<accession>A0ABD6C8H0</accession>
<keyword evidence="3" id="KW-1185">Reference proteome</keyword>
<protein>
    <submittedName>
        <fullName evidence="2">Uncharacterized protein</fullName>
    </submittedName>
</protein>
<evidence type="ECO:0000256" key="1">
    <source>
        <dbReference type="SAM" id="MobiDB-lite"/>
    </source>
</evidence>
<dbReference type="AlphaFoldDB" id="A0ABD6C8H0"/>
<dbReference type="EMBL" id="JBHUDJ010000002">
    <property type="protein sequence ID" value="MFD1586355.1"/>
    <property type="molecule type" value="Genomic_DNA"/>
</dbReference>
<proteinExistence type="predicted"/>
<organism evidence="2 3">
    <name type="scientific">Halorientalis brevis</name>
    <dbReference type="NCBI Taxonomy" id="1126241"/>
    <lineage>
        <taxon>Archaea</taxon>
        <taxon>Methanobacteriati</taxon>
        <taxon>Methanobacteriota</taxon>
        <taxon>Stenosarchaea group</taxon>
        <taxon>Halobacteria</taxon>
        <taxon>Halobacteriales</taxon>
        <taxon>Haloarculaceae</taxon>
        <taxon>Halorientalis</taxon>
    </lineage>
</organism>
<reference evidence="2 3" key="1">
    <citation type="journal article" date="2019" name="Int. J. Syst. Evol. Microbiol.">
        <title>The Global Catalogue of Microorganisms (GCM) 10K type strain sequencing project: providing services to taxonomists for standard genome sequencing and annotation.</title>
        <authorList>
            <consortium name="The Broad Institute Genomics Platform"/>
            <consortium name="The Broad Institute Genome Sequencing Center for Infectious Disease"/>
            <person name="Wu L."/>
            <person name="Ma J."/>
        </authorList>
    </citation>
    <scope>NUCLEOTIDE SEQUENCE [LARGE SCALE GENOMIC DNA]</scope>
    <source>
        <strain evidence="2 3">CGMCC 1.12125</strain>
    </source>
</reference>
<feature type="compositionally biased region" description="Acidic residues" evidence="1">
    <location>
        <begin position="19"/>
        <end position="33"/>
    </location>
</feature>
<feature type="region of interest" description="Disordered" evidence="1">
    <location>
        <begin position="1"/>
        <end position="37"/>
    </location>
</feature>
<evidence type="ECO:0000313" key="3">
    <source>
        <dbReference type="Proteomes" id="UP001597119"/>
    </source>
</evidence>
<evidence type="ECO:0000313" key="2">
    <source>
        <dbReference type="EMBL" id="MFD1586355.1"/>
    </source>
</evidence>
<feature type="compositionally biased region" description="Basic and acidic residues" evidence="1">
    <location>
        <begin position="1"/>
        <end position="12"/>
    </location>
</feature>
<comment type="caution">
    <text evidence="2">The sequence shown here is derived from an EMBL/GenBank/DDBJ whole genome shotgun (WGS) entry which is preliminary data.</text>
</comment>
<dbReference type="RefSeq" id="WP_247379942.1">
    <property type="nucleotide sequence ID" value="NZ_JALLGV010000007.1"/>
</dbReference>
<gene>
    <name evidence="2" type="ORF">ACFR9U_05140</name>
</gene>
<name>A0ABD6C8H0_9EURY</name>